<evidence type="ECO:0000313" key="4">
    <source>
        <dbReference type="EMBL" id="KAG8484524.1"/>
    </source>
</evidence>
<dbReference type="PANTHER" id="PTHR43625">
    <property type="entry name" value="AFLATOXIN B1 ALDEHYDE REDUCTASE"/>
    <property type="match status" value="1"/>
</dbReference>
<dbReference type="Proteomes" id="UP000701853">
    <property type="component" value="Chromosome 9"/>
</dbReference>
<evidence type="ECO:0000256" key="1">
    <source>
        <dbReference type="ARBA" id="ARBA00022857"/>
    </source>
</evidence>
<evidence type="ECO:0000313" key="5">
    <source>
        <dbReference type="Proteomes" id="UP000701853"/>
    </source>
</evidence>
<evidence type="ECO:0000256" key="2">
    <source>
        <dbReference type="ARBA" id="ARBA00023002"/>
    </source>
</evidence>
<name>A0A8J6CTZ6_9ROSI</name>
<accession>A0A8J6CTZ6</accession>
<dbReference type="AlphaFoldDB" id="A0A8J6CTZ6"/>
<dbReference type="GO" id="GO:0005737">
    <property type="term" value="C:cytoplasm"/>
    <property type="evidence" value="ECO:0007669"/>
    <property type="project" value="TreeGrafter"/>
</dbReference>
<keyword evidence="5" id="KW-1185">Reference proteome</keyword>
<dbReference type="EMBL" id="JAHUZN010000009">
    <property type="protein sequence ID" value="KAG8484524.1"/>
    <property type="molecule type" value="Genomic_DNA"/>
</dbReference>
<dbReference type="SUPFAM" id="SSF51430">
    <property type="entry name" value="NAD(P)-linked oxidoreductase"/>
    <property type="match status" value="1"/>
</dbReference>
<gene>
    <name evidence="4" type="ORF">CXB51_023854</name>
</gene>
<dbReference type="PANTHER" id="PTHR43625:SF65">
    <property type="entry name" value="NADP-DEPENDENT OXIDOREDUCTASE DOMAIN-CONTAINING PROTEIN"/>
    <property type="match status" value="1"/>
</dbReference>
<keyword evidence="2" id="KW-0560">Oxidoreductase</keyword>
<dbReference type="InterPro" id="IPR036812">
    <property type="entry name" value="NAD(P)_OxRdtase_dom_sf"/>
</dbReference>
<dbReference type="OrthoDB" id="37537at2759"/>
<reference evidence="4 5" key="1">
    <citation type="journal article" date="2021" name="bioRxiv">
        <title>The Gossypium anomalum genome as a resource for cotton improvement and evolutionary analysis of hybrid incompatibility.</title>
        <authorList>
            <person name="Grover C.E."/>
            <person name="Yuan D."/>
            <person name="Arick M.A."/>
            <person name="Miller E.R."/>
            <person name="Hu G."/>
            <person name="Peterson D.G."/>
            <person name="Wendel J.F."/>
            <person name="Udall J.A."/>
        </authorList>
    </citation>
    <scope>NUCLEOTIDE SEQUENCE [LARGE SCALE GENOMIC DNA]</scope>
    <source>
        <strain evidence="4">JFW-Udall</strain>
        <tissue evidence="4">Leaf</tissue>
    </source>
</reference>
<keyword evidence="1" id="KW-0521">NADP</keyword>
<evidence type="ECO:0000259" key="3">
    <source>
        <dbReference type="Pfam" id="PF00248"/>
    </source>
</evidence>
<organism evidence="4 5">
    <name type="scientific">Gossypium anomalum</name>
    <dbReference type="NCBI Taxonomy" id="47600"/>
    <lineage>
        <taxon>Eukaryota</taxon>
        <taxon>Viridiplantae</taxon>
        <taxon>Streptophyta</taxon>
        <taxon>Embryophyta</taxon>
        <taxon>Tracheophyta</taxon>
        <taxon>Spermatophyta</taxon>
        <taxon>Magnoliopsida</taxon>
        <taxon>eudicotyledons</taxon>
        <taxon>Gunneridae</taxon>
        <taxon>Pentapetalae</taxon>
        <taxon>rosids</taxon>
        <taxon>malvids</taxon>
        <taxon>Malvales</taxon>
        <taxon>Malvaceae</taxon>
        <taxon>Malvoideae</taxon>
        <taxon>Gossypium</taxon>
    </lineage>
</organism>
<comment type="caution">
    <text evidence="4">The sequence shown here is derived from an EMBL/GenBank/DDBJ whole genome shotgun (WGS) entry which is preliminary data.</text>
</comment>
<dbReference type="Pfam" id="PF00248">
    <property type="entry name" value="Aldo_ket_red"/>
    <property type="match status" value="1"/>
</dbReference>
<proteinExistence type="predicted"/>
<dbReference type="InterPro" id="IPR023210">
    <property type="entry name" value="NADP_OxRdtase_dom"/>
</dbReference>
<dbReference type="InterPro" id="IPR050791">
    <property type="entry name" value="Aldo-Keto_reductase"/>
</dbReference>
<sequence length="363" mass="40971">MNIYIYIYSNKHKKFAALLLQLQEAFSWGKNVHQNNELMHHCSTHKCSGESTFGIGPTMVGGCKSKRRLVSKLGFGCGALSGMYNAPLSHEEGCFVLKEAFSKGITFFDTSDLYGELYDNEIMVGKALKQLPRDKVQLATKFGIRRLEGFNFEVKGTREYVRKCCDASLNRLGVDYIDLYYQHRVDTSVPIEETMGELKKLVEEGKIKYIGLSEPSVDTLRRAHAVHPISALEMEYSLWSREIEDDIIPVCRELGIGIVAYSPLGRGFFGGKASVESLPSESILKIHPRFSGDNLEKNKLVYARLENLAKKHKCTPAQLALAWLTKDDLKEICDAVPIEEVNGEREYDVFAEYSYKLANTPKK</sequence>
<dbReference type="Gene3D" id="3.20.20.100">
    <property type="entry name" value="NADP-dependent oxidoreductase domain"/>
    <property type="match status" value="1"/>
</dbReference>
<feature type="domain" description="NADP-dependent oxidoreductase" evidence="3">
    <location>
        <begin position="72"/>
        <end position="329"/>
    </location>
</feature>
<dbReference type="GO" id="GO:0016491">
    <property type="term" value="F:oxidoreductase activity"/>
    <property type="evidence" value="ECO:0007669"/>
    <property type="project" value="UniProtKB-KW"/>
</dbReference>
<protein>
    <recommendedName>
        <fullName evidence="3">NADP-dependent oxidoreductase domain-containing protein</fullName>
    </recommendedName>
</protein>